<dbReference type="Proteomes" id="UP000276133">
    <property type="component" value="Unassembled WGS sequence"/>
</dbReference>
<gene>
    <name evidence="1" type="ORF">BpHYR1_018248</name>
</gene>
<evidence type="ECO:0000313" key="1">
    <source>
        <dbReference type="EMBL" id="RNA00022.1"/>
    </source>
</evidence>
<evidence type="ECO:0000313" key="2">
    <source>
        <dbReference type="Proteomes" id="UP000276133"/>
    </source>
</evidence>
<organism evidence="1 2">
    <name type="scientific">Brachionus plicatilis</name>
    <name type="common">Marine rotifer</name>
    <name type="synonym">Brachionus muelleri</name>
    <dbReference type="NCBI Taxonomy" id="10195"/>
    <lineage>
        <taxon>Eukaryota</taxon>
        <taxon>Metazoa</taxon>
        <taxon>Spiralia</taxon>
        <taxon>Gnathifera</taxon>
        <taxon>Rotifera</taxon>
        <taxon>Eurotatoria</taxon>
        <taxon>Monogononta</taxon>
        <taxon>Pseudotrocha</taxon>
        <taxon>Ploima</taxon>
        <taxon>Brachionidae</taxon>
        <taxon>Brachionus</taxon>
    </lineage>
</organism>
<comment type="caution">
    <text evidence="1">The sequence shown here is derived from an EMBL/GenBank/DDBJ whole genome shotgun (WGS) entry which is preliminary data.</text>
</comment>
<sequence>MTDVTCQIIERFRKQRRKIAKSSAKRREYWLFVLFHLGMSFMKMLKRRGLVTDLDDDKRLYLNK</sequence>
<proteinExistence type="predicted"/>
<keyword evidence="2" id="KW-1185">Reference proteome</keyword>
<accession>A0A3M7PLN2</accession>
<name>A0A3M7PLN2_BRAPC</name>
<dbReference type="AlphaFoldDB" id="A0A3M7PLN2"/>
<protein>
    <submittedName>
        <fullName evidence="1">Uncharacterized protein</fullName>
    </submittedName>
</protein>
<reference evidence="1 2" key="1">
    <citation type="journal article" date="2018" name="Sci. Rep.">
        <title>Genomic signatures of local adaptation to the degree of environmental predictability in rotifers.</title>
        <authorList>
            <person name="Franch-Gras L."/>
            <person name="Hahn C."/>
            <person name="Garcia-Roger E.M."/>
            <person name="Carmona M.J."/>
            <person name="Serra M."/>
            <person name="Gomez A."/>
        </authorList>
    </citation>
    <scope>NUCLEOTIDE SEQUENCE [LARGE SCALE GENOMIC DNA]</scope>
    <source>
        <strain evidence="1">HYR1</strain>
    </source>
</reference>
<dbReference type="EMBL" id="REGN01009956">
    <property type="protein sequence ID" value="RNA00022.1"/>
    <property type="molecule type" value="Genomic_DNA"/>
</dbReference>